<evidence type="ECO:0000313" key="1">
    <source>
        <dbReference type="EMBL" id="GGW61252.1"/>
    </source>
</evidence>
<dbReference type="Gene3D" id="3.30.420.300">
    <property type="entry name" value="2-keto-3-deoxy-galactonokinase, substrate binding domain"/>
    <property type="match status" value="1"/>
</dbReference>
<dbReference type="Pfam" id="PF05035">
    <property type="entry name" value="DGOK"/>
    <property type="match status" value="1"/>
</dbReference>
<keyword evidence="2" id="KW-1185">Reference proteome</keyword>
<dbReference type="RefSeq" id="WP_189482445.1">
    <property type="nucleotide sequence ID" value="NZ_BMYR01000006.1"/>
</dbReference>
<name>A0ABQ2WPQ1_9ALTE</name>
<dbReference type="InterPro" id="IPR007729">
    <property type="entry name" value="DGOK"/>
</dbReference>
<proteinExistence type="predicted"/>
<dbReference type="Proteomes" id="UP000634667">
    <property type="component" value="Unassembled WGS sequence"/>
</dbReference>
<keyword evidence="1" id="KW-0418">Kinase</keyword>
<comment type="caution">
    <text evidence="1">The sequence shown here is derived from an EMBL/GenBank/DDBJ whole genome shotgun (WGS) entry which is preliminary data.</text>
</comment>
<dbReference type="Gene3D" id="3.30.420.310">
    <property type="entry name" value="2-keto-3-deoxy-galactonokinase, C-terminal domain"/>
    <property type="match status" value="1"/>
</dbReference>
<sequence length="321" mass="35081">MHSALRFIALDWGSTRLRAYCCELTPQQELVLLAQASGPGVVKIVGTFSDVLQQVIAPFVKQYGELPIFMAGQISSSIGWFETPYLNCPVTPQAILHSVCERISGQQSLYIMSGLRYQNPSGDNDTMRGEELQLLGLLRRYPQYLHGQHLVCLPGTHCKWVLLDNGYVSWFKSAITGELFDVLLQHSILLPKPATLYTDDWATFTAGCQRALTFPNESIVHALFSVRTKQLFDAYTASNARSYLSGLLIGADVGSILHDTKVESLPTGSIILIGSGALQQAYATALTQANQQSVLITEQEVVLAGFAAVANQTLLPLSCQA</sequence>
<dbReference type="GO" id="GO:0016301">
    <property type="term" value="F:kinase activity"/>
    <property type="evidence" value="ECO:0007669"/>
    <property type="project" value="UniProtKB-KW"/>
</dbReference>
<accession>A0ABQ2WPQ1</accession>
<evidence type="ECO:0000313" key="2">
    <source>
        <dbReference type="Proteomes" id="UP000634667"/>
    </source>
</evidence>
<dbReference type="InterPro" id="IPR042257">
    <property type="entry name" value="DGOK_C"/>
</dbReference>
<reference evidence="2" key="1">
    <citation type="journal article" date="2019" name="Int. J. Syst. Evol. Microbiol.">
        <title>The Global Catalogue of Microorganisms (GCM) 10K type strain sequencing project: providing services to taxonomists for standard genome sequencing and annotation.</title>
        <authorList>
            <consortium name="The Broad Institute Genomics Platform"/>
            <consortium name="The Broad Institute Genome Sequencing Center for Infectious Disease"/>
            <person name="Wu L."/>
            <person name="Ma J."/>
        </authorList>
    </citation>
    <scope>NUCLEOTIDE SEQUENCE [LARGE SCALE GENOMIC DNA]</scope>
    <source>
        <strain evidence="2">KCTC 23723</strain>
    </source>
</reference>
<dbReference type="InterPro" id="IPR042258">
    <property type="entry name" value="DGOK_N"/>
</dbReference>
<protein>
    <submittedName>
        <fullName evidence="1">2-oxo-3-deoxygalactonate kinase</fullName>
    </submittedName>
</protein>
<gene>
    <name evidence="1" type="ORF">GCM10008111_16760</name>
</gene>
<organism evidence="1 2">
    <name type="scientific">Alishewanella tabrizica</name>
    <dbReference type="NCBI Taxonomy" id="671278"/>
    <lineage>
        <taxon>Bacteria</taxon>
        <taxon>Pseudomonadati</taxon>
        <taxon>Pseudomonadota</taxon>
        <taxon>Gammaproteobacteria</taxon>
        <taxon>Alteromonadales</taxon>
        <taxon>Alteromonadaceae</taxon>
        <taxon>Alishewanella</taxon>
    </lineage>
</organism>
<dbReference type="EMBL" id="BMYR01000006">
    <property type="protein sequence ID" value="GGW61252.1"/>
    <property type="molecule type" value="Genomic_DNA"/>
</dbReference>
<keyword evidence="1" id="KW-0808">Transferase</keyword>